<comment type="caution">
    <text evidence="9">The sequence shown here is derived from an EMBL/GenBank/DDBJ whole genome shotgun (WGS) entry which is preliminary data.</text>
</comment>
<evidence type="ECO:0000313" key="9">
    <source>
        <dbReference type="EMBL" id="PRP67136.1"/>
    </source>
</evidence>
<keyword evidence="5" id="KW-0862">Zinc</keyword>
<dbReference type="GO" id="GO:0004181">
    <property type="term" value="F:metallocarboxypeptidase activity"/>
    <property type="evidence" value="ECO:0007669"/>
    <property type="project" value="InterPro"/>
</dbReference>
<dbReference type="Proteomes" id="UP000239532">
    <property type="component" value="Unassembled WGS sequence"/>
</dbReference>
<dbReference type="OrthoDB" id="9758209at2"/>
<sequence length="846" mass="95027">MKNLLLVLAVFFAFAKAITAQTIVDPQMDYYLPTDVTYNPNIPTPEEVIGYVPGKWHVTHDKLVQYMTALASASDRITIENRGKTFEDRPLILLTVSSPSNLQNVEALQQARQDRIDGKSSENGPIVIYQGFSIHGNEASGSNAALLYAYYLAATQGPKIDEMLDNTVVLLDPSFNPDGLQRFAGWVNQHKNENITIDGNDREYDEAWPGGRTNHYWFDMNRDWLPVQLPESRARIATFNKWMPNILTDHHEMGTNSSFFFQPGIPSRTNPLTPQMNQDLTKEIGNYHAAALDKIGSFYYTEESYDDFYYGKGSTFPDVNGSIGILFEQASSRGHAQESVNGVLTFPFTIRNQFTAALSTLAAANGMKDKLLNYQTKFFKDAANETKSGNIIFGDSKDSGKTDAFAEVLLRHEIRLKELNQDVKVDGKEYKKGYAYVIPKSQKKSRLIQALFQKDTEFTDSLFYDISAWTFPLAFDLDYSMNAGNIATGADVTATMDQNSFEVNKASSTKKPLAVSDYAYLMEWNEYETPKVLNQLLRDEIIAKVAMQPFTLNGKTYDYGTIMIPVSRQPFSKNELQERLQEYTSETAVVVDAVSTGLTTGIDLGSNSFVPLQDPKIALVIGDGIDSYDAGEIWHLMDQRYDIAITKIERDRLGRADLSNYNTIIYPNSYGSPDKSTMESLQSWVRSGGTLIGFGNSLRWMSSSKILPVTFKSTENPAKNVTFEQRGDFNGAQVIGGAIFETQLDRSHPVAFGYKDSQLPIFRNSTLFVEADSTSYRNPIKYTNEPLMAGYISKPNLEALRNTRPFVHNNYGRGDVIGFTDNTNFRAFWYGTNKLMMNAVFFAKAM</sequence>
<organism evidence="9 10">
    <name type="scientific">Nonlabens agnitus</name>
    <dbReference type="NCBI Taxonomy" id="870484"/>
    <lineage>
        <taxon>Bacteria</taxon>
        <taxon>Pseudomonadati</taxon>
        <taxon>Bacteroidota</taxon>
        <taxon>Flavobacteriia</taxon>
        <taxon>Flavobacteriales</taxon>
        <taxon>Flavobacteriaceae</taxon>
        <taxon>Nonlabens</taxon>
    </lineage>
</organism>
<comment type="cofactor">
    <cofactor evidence="1">
        <name>Zn(2+)</name>
        <dbReference type="ChEBI" id="CHEBI:29105"/>
    </cofactor>
</comment>
<evidence type="ECO:0000256" key="5">
    <source>
        <dbReference type="ARBA" id="ARBA00022833"/>
    </source>
</evidence>
<dbReference type="AlphaFoldDB" id="A0A2S9WUU0"/>
<accession>A0A2S9WUU0</accession>
<dbReference type="SUPFAM" id="SSF52317">
    <property type="entry name" value="Class I glutamine amidotransferase-like"/>
    <property type="match status" value="1"/>
</dbReference>
<dbReference type="GO" id="GO:0006508">
    <property type="term" value="P:proteolysis"/>
    <property type="evidence" value="ECO:0007669"/>
    <property type="project" value="UniProtKB-KW"/>
</dbReference>
<feature type="domain" description="Peptidase M14" evidence="8">
    <location>
        <begin position="64"/>
        <end position="310"/>
    </location>
</feature>
<dbReference type="PANTHER" id="PTHR11705">
    <property type="entry name" value="PROTEASE FAMILY M14 CARBOXYPEPTIDASE A,B"/>
    <property type="match status" value="1"/>
</dbReference>
<gene>
    <name evidence="9" type="ORF">BST86_08510</name>
</gene>
<feature type="signal peptide" evidence="7">
    <location>
        <begin position="1"/>
        <end position="20"/>
    </location>
</feature>
<evidence type="ECO:0000256" key="6">
    <source>
        <dbReference type="ARBA" id="ARBA00023049"/>
    </source>
</evidence>
<keyword evidence="6" id="KW-0482">Metalloprotease</keyword>
<keyword evidence="10" id="KW-1185">Reference proteome</keyword>
<evidence type="ECO:0000256" key="7">
    <source>
        <dbReference type="SAM" id="SignalP"/>
    </source>
</evidence>
<evidence type="ECO:0000256" key="1">
    <source>
        <dbReference type="ARBA" id="ARBA00001947"/>
    </source>
</evidence>
<protein>
    <submittedName>
        <fullName evidence="9">Zinc carboxypeptidase</fullName>
    </submittedName>
</protein>
<evidence type="ECO:0000313" key="10">
    <source>
        <dbReference type="Proteomes" id="UP000239532"/>
    </source>
</evidence>
<dbReference type="Pfam" id="PF00246">
    <property type="entry name" value="Peptidase_M14"/>
    <property type="match status" value="1"/>
</dbReference>
<keyword evidence="3" id="KW-0645">Protease</keyword>
<keyword evidence="7" id="KW-0732">Signal</keyword>
<reference evidence="9 10" key="1">
    <citation type="submission" date="2016-11" db="EMBL/GenBank/DDBJ databases">
        <title>Trade-off between light-utilization and light-protection in marine flavobacteria.</title>
        <authorList>
            <person name="Kumagai Y."/>
        </authorList>
    </citation>
    <scope>NUCLEOTIDE SEQUENCE [LARGE SCALE GENOMIC DNA]</scope>
    <source>
        <strain evidence="9 10">JCM 17109</strain>
    </source>
</reference>
<comment type="similarity">
    <text evidence="2">Belongs to the peptidase M14 family.</text>
</comment>
<dbReference type="InterPro" id="IPR000834">
    <property type="entry name" value="Peptidase_M14"/>
</dbReference>
<keyword evidence="4" id="KW-0378">Hydrolase</keyword>
<evidence type="ECO:0000256" key="2">
    <source>
        <dbReference type="ARBA" id="ARBA00005988"/>
    </source>
</evidence>
<evidence type="ECO:0000256" key="4">
    <source>
        <dbReference type="ARBA" id="ARBA00022801"/>
    </source>
</evidence>
<keyword evidence="9" id="KW-0121">Carboxypeptidase</keyword>
<dbReference type="RefSeq" id="WP_105982909.1">
    <property type="nucleotide sequence ID" value="NZ_MQUC01000003.1"/>
</dbReference>
<dbReference type="InterPro" id="IPR029062">
    <property type="entry name" value="Class_I_gatase-like"/>
</dbReference>
<dbReference type="Gene3D" id="3.40.630.10">
    <property type="entry name" value="Zn peptidases"/>
    <property type="match status" value="1"/>
</dbReference>
<evidence type="ECO:0000256" key="3">
    <source>
        <dbReference type="ARBA" id="ARBA00022670"/>
    </source>
</evidence>
<dbReference type="EMBL" id="MQUC01000003">
    <property type="protein sequence ID" value="PRP67136.1"/>
    <property type="molecule type" value="Genomic_DNA"/>
</dbReference>
<evidence type="ECO:0000259" key="8">
    <source>
        <dbReference type="Pfam" id="PF00246"/>
    </source>
</evidence>
<dbReference type="SUPFAM" id="SSF53187">
    <property type="entry name" value="Zn-dependent exopeptidases"/>
    <property type="match status" value="1"/>
</dbReference>
<dbReference type="GO" id="GO:0008270">
    <property type="term" value="F:zinc ion binding"/>
    <property type="evidence" value="ECO:0007669"/>
    <property type="project" value="InterPro"/>
</dbReference>
<name>A0A2S9WUU0_9FLAO</name>
<dbReference type="PANTHER" id="PTHR11705:SF143">
    <property type="entry name" value="SLL0236 PROTEIN"/>
    <property type="match status" value="1"/>
</dbReference>
<dbReference type="GO" id="GO:0005615">
    <property type="term" value="C:extracellular space"/>
    <property type="evidence" value="ECO:0007669"/>
    <property type="project" value="TreeGrafter"/>
</dbReference>
<feature type="chain" id="PRO_5015406461" evidence="7">
    <location>
        <begin position="21"/>
        <end position="846"/>
    </location>
</feature>
<proteinExistence type="inferred from homology"/>